<organism evidence="9 10">
    <name type="scientific">Cytospora chrysosperma</name>
    <name type="common">Cytospora canker fungus</name>
    <name type="synonym">Sphaeria chrysosperma</name>
    <dbReference type="NCBI Taxonomy" id="252740"/>
    <lineage>
        <taxon>Eukaryota</taxon>
        <taxon>Fungi</taxon>
        <taxon>Dikarya</taxon>
        <taxon>Ascomycota</taxon>
        <taxon>Pezizomycotina</taxon>
        <taxon>Sordariomycetes</taxon>
        <taxon>Sordariomycetidae</taxon>
        <taxon>Diaporthales</taxon>
        <taxon>Cytosporaceae</taxon>
        <taxon>Cytospora</taxon>
    </lineage>
</organism>
<feature type="compositionally biased region" description="Low complexity" evidence="6">
    <location>
        <begin position="423"/>
        <end position="445"/>
    </location>
</feature>
<dbReference type="EMBL" id="LJZO01000007">
    <property type="protein sequence ID" value="ROW01203.1"/>
    <property type="molecule type" value="Genomic_DNA"/>
</dbReference>
<keyword evidence="2 7" id="KW-0812">Transmembrane</keyword>
<dbReference type="PANTHER" id="PTHR33048:SF47">
    <property type="entry name" value="INTEGRAL MEMBRANE PROTEIN-RELATED"/>
    <property type="match status" value="1"/>
</dbReference>
<feature type="transmembrane region" description="Helical" evidence="7">
    <location>
        <begin position="6"/>
        <end position="27"/>
    </location>
</feature>
<name>A0A423WD59_CYTCH</name>
<evidence type="ECO:0000256" key="2">
    <source>
        <dbReference type="ARBA" id="ARBA00022692"/>
    </source>
</evidence>
<keyword evidence="3 7" id="KW-1133">Transmembrane helix</keyword>
<proteinExistence type="inferred from homology"/>
<evidence type="ECO:0000256" key="3">
    <source>
        <dbReference type="ARBA" id="ARBA00022989"/>
    </source>
</evidence>
<dbReference type="InterPro" id="IPR049326">
    <property type="entry name" value="Rhodopsin_dom_fungi"/>
</dbReference>
<feature type="compositionally biased region" description="Low complexity" evidence="6">
    <location>
        <begin position="478"/>
        <end position="489"/>
    </location>
</feature>
<feature type="region of interest" description="Disordered" evidence="6">
    <location>
        <begin position="301"/>
        <end position="321"/>
    </location>
</feature>
<feature type="compositionally biased region" description="Basic residues" evidence="6">
    <location>
        <begin position="410"/>
        <end position="422"/>
    </location>
</feature>
<feature type="compositionally biased region" description="Basic and acidic residues" evidence="6">
    <location>
        <begin position="500"/>
        <end position="521"/>
    </location>
</feature>
<dbReference type="Pfam" id="PF20684">
    <property type="entry name" value="Fung_rhodopsin"/>
    <property type="match status" value="1"/>
</dbReference>
<dbReference type="PANTHER" id="PTHR33048">
    <property type="entry name" value="PTH11-LIKE INTEGRAL MEMBRANE PROTEIN (AFU_ORTHOLOGUE AFUA_5G11245)"/>
    <property type="match status" value="1"/>
</dbReference>
<evidence type="ECO:0000259" key="8">
    <source>
        <dbReference type="Pfam" id="PF20684"/>
    </source>
</evidence>
<keyword evidence="4 7" id="KW-0472">Membrane</keyword>
<feature type="region of interest" description="Disordered" evidence="6">
    <location>
        <begin position="375"/>
        <end position="530"/>
    </location>
</feature>
<dbReference type="GO" id="GO:0016020">
    <property type="term" value="C:membrane"/>
    <property type="evidence" value="ECO:0007669"/>
    <property type="project" value="UniProtKB-SubCell"/>
</dbReference>
<reference evidence="9 10" key="1">
    <citation type="submission" date="2015-09" db="EMBL/GenBank/DDBJ databases">
        <title>Host preference determinants of Valsa canker pathogens revealed by comparative genomics.</title>
        <authorList>
            <person name="Yin Z."/>
            <person name="Huang L."/>
        </authorList>
    </citation>
    <scope>NUCLEOTIDE SEQUENCE [LARGE SCALE GENOMIC DNA]</scope>
    <source>
        <strain evidence="9 10">YSFL</strain>
    </source>
</reference>
<evidence type="ECO:0000256" key="4">
    <source>
        <dbReference type="ARBA" id="ARBA00023136"/>
    </source>
</evidence>
<evidence type="ECO:0000256" key="7">
    <source>
        <dbReference type="SAM" id="Phobius"/>
    </source>
</evidence>
<gene>
    <name evidence="9" type="ORF">VSDG_02712</name>
</gene>
<feature type="region of interest" description="Disordered" evidence="6">
    <location>
        <begin position="195"/>
        <end position="223"/>
    </location>
</feature>
<comment type="subcellular location">
    <subcellularLocation>
        <location evidence="1">Membrane</location>
        <topology evidence="1">Multi-pass membrane protein</topology>
    </subcellularLocation>
</comment>
<evidence type="ECO:0000256" key="1">
    <source>
        <dbReference type="ARBA" id="ARBA00004141"/>
    </source>
</evidence>
<evidence type="ECO:0000313" key="9">
    <source>
        <dbReference type="EMBL" id="ROW01203.1"/>
    </source>
</evidence>
<comment type="similarity">
    <text evidence="5">Belongs to the SAT4 family.</text>
</comment>
<feature type="compositionally biased region" description="Basic and acidic residues" evidence="6">
    <location>
        <begin position="212"/>
        <end position="221"/>
    </location>
</feature>
<dbReference type="AlphaFoldDB" id="A0A423WD59"/>
<feature type="transmembrane region" description="Helical" evidence="7">
    <location>
        <begin position="39"/>
        <end position="60"/>
    </location>
</feature>
<dbReference type="OrthoDB" id="5403747at2759"/>
<evidence type="ECO:0000313" key="10">
    <source>
        <dbReference type="Proteomes" id="UP000284375"/>
    </source>
</evidence>
<feature type="domain" description="Rhodopsin" evidence="8">
    <location>
        <begin position="5"/>
        <end position="177"/>
    </location>
</feature>
<feature type="transmembrane region" description="Helical" evidence="7">
    <location>
        <begin position="85"/>
        <end position="104"/>
    </location>
</feature>
<feature type="transmembrane region" description="Helical" evidence="7">
    <location>
        <begin position="111"/>
        <end position="129"/>
    </location>
</feature>
<feature type="compositionally biased region" description="Basic and acidic residues" evidence="6">
    <location>
        <begin position="459"/>
        <end position="468"/>
    </location>
</feature>
<evidence type="ECO:0000256" key="5">
    <source>
        <dbReference type="ARBA" id="ARBA00038359"/>
    </source>
</evidence>
<comment type="caution">
    <text evidence="9">The sequence shown here is derived from an EMBL/GenBank/DDBJ whole genome shotgun (WGS) entry which is preliminary data.</text>
</comment>
<accession>A0A423WD59</accession>
<keyword evidence="10" id="KW-1185">Reference proteome</keyword>
<evidence type="ECO:0000256" key="6">
    <source>
        <dbReference type="SAM" id="MobiDB-lite"/>
    </source>
</evidence>
<dbReference type="Proteomes" id="UP000284375">
    <property type="component" value="Unassembled WGS sequence"/>
</dbReference>
<dbReference type="InterPro" id="IPR052337">
    <property type="entry name" value="SAT4-like"/>
</dbReference>
<sequence>MQYNFAMDDVCFIISGIVKLSVALVLYRLDPRRLIRLTLIADIIICSMWTIVATLVLSLGCTDLSLYTFSNSVCRNTKYSQEASYVIFDLFHVVLPIVILWRVQISRAQKLGIVCLFGVGLLAAAAAVMKLEVYVEAYHPTATTDYIALWYRGVIWAFSEHGLSLFASSILALRPITKYISRGFMALTSTLYGSSKGSKSSDGEPHSLLSKGSDRSKKSESAEMNTIGVRNDVSVYTSHVKELIWYELALVKVSSTIDTYFARFPIGSGTVELAEHLMSVARSLPPLKPASEQVPEIERLLSKDENNTPPSTPKGAGGGYTSLTARENEILSKAMNCLKAPPEIDYEKLAGEVGMSNPRSAANAWGAIKKKMSWNTNTPAAGKSTAGAKRKSAATTSNDSDADEDASPAKKAKAPAKPRKKAPVAPKKAAATPKKGKTAAAPKSSVTAKESSEEEGQVSDDKEVEKSAKATPVKKGKAGAASKAAAVVKEASEEEEQNEQEEKGSDLVKEEQEAEAVKEEETKDDDAGEV</sequence>
<protein>
    <recommendedName>
        <fullName evidence="8">Rhodopsin domain-containing protein</fullName>
    </recommendedName>
</protein>